<dbReference type="RefSeq" id="WP_017677808.1">
    <property type="nucleotide sequence ID" value="NZ_FMZQ01000009.1"/>
</dbReference>
<dbReference type="Proteomes" id="UP000199467">
    <property type="component" value="Unassembled WGS sequence"/>
</dbReference>
<keyword evidence="6" id="KW-0472">Membrane</keyword>
<evidence type="ECO:0000256" key="2">
    <source>
        <dbReference type="ARBA" id="ARBA00005346"/>
    </source>
</evidence>
<proteinExistence type="inferred from homology"/>
<gene>
    <name evidence="9" type="ORF">SAMN05216576_10984</name>
</gene>
<comment type="similarity">
    <text evidence="2">Belongs to the CPA3 antiporters (TC 2.A.63) subunit D family.</text>
</comment>
<dbReference type="InterPro" id="IPR001750">
    <property type="entry name" value="ND/Mrp_TM"/>
</dbReference>
<evidence type="ECO:0000256" key="6">
    <source>
        <dbReference type="ARBA" id="ARBA00023136"/>
    </source>
</evidence>
<evidence type="ECO:0000259" key="8">
    <source>
        <dbReference type="Pfam" id="PF00361"/>
    </source>
</evidence>
<dbReference type="Pfam" id="PF00361">
    <property type="entry name" value="Proton_antipo_M"/>
    <property type="match status" value="1"/>
</dbReference>
<protein>
    <submittedName>
        <fullName evidence="9">Multicomponent Na+:H+ antiporter subunit D</fullName>
    </submittedName>
</protein>
<evidence type="ECO:0000256" key="7">
    <source>
        <dbReference type="RuleBase" id="RU000320"/>
    </source>
</evidence>
<evidence type="ECO:0000256" key="1">
    <source>
        <dbReference type="ARBA" id="ARBA00004651"/>
    </source>
</evidence>
<dbReference type="InterPro" id="IPR003918">
    <property type="entry name" value="NADH_UbQ_OxRdtase"/>
</dbReference>
<keyword evidence="3" id="KW-1003">Cell membrane</keyword>
<dbReference type="EMBL" id="FMZQ01000009">
    <property type="protein sequence ID" value="SDD00178.1"/>
    <property type="molecule type" value="Genomic_DNA"/>
</dbReference>
<evidence type="ECO:0000313" key="9">
    <source>
        <dbReference type="EMBL" id="SDD00178.1"/>
    </source>
</evidence>
<evidence type="ECO:0000256" key="4">
    <source>
        <dbReference type="ARBA" id="ARBA00022692"/>
    </source>
</evidence>
<comment type="subcellular location">
    <subcellularLocation>
        <location evidence="1">Cell membrane</location>
        <topology evidence="1">Multi-pass membrane protein</topology>
    </subcellularLocation>
    <subcellularLocation>
        <location evidence="7">Membrane</location>
        <topology evidence="7">Multi-pass membrane protein</topology>
    </subcellularLocation>
</comment>
<dbReference type="PRINTS" id="PR01437">
    <property type="entry name" value="NUOXDRDTASE4"/>
</dbReference>
<dbReference type="InterPro" id="IPR018506">
    <property type="entry name" value="Cyt_B5_heme-BS"/>
</dbReference>
<keyword evidence="4 7" id="KW-0812">Transmembrane</keyword>
<dbReference type="GO" id="GO:0042773">
    <property type="term" value="P:ATP synthesis coupled electron transport"/>
    <property type="evidence" value="ECO:0007669"/>
    <property type="project" value="InterPro"/>
</dbReference>
<dbReference type="GO" id="GO:0005886">
    <property type="term" value="C:plasma membrane"/>
    <property type="evidence" value="ECO:0007669"/>
    <property type="project" value="UniProtKB-SubCell"/>
</dbReference>
<dbReference type="InterPro" id="IPR050586">
    <property type="entry name" value="CPA3_Na-H_Antiporter_D"/>
</dbReference>
<dbReference type="GO" id="GO:0008137">
    <property type="term" value="F:NADH dehydrogenase (ubiquinone) activity"/>
    <property type="evidence" value="ECO:0007669"/>
    <property type="project" value="InterPro"/>
</dbReference>
<sequence length="498" mass="52414">MNHALLVAPILIPLCSLLLAIILRRHLLAVRVLSLSGAALLLAVGLVLVWQAAQGVVLSGQVGNWEAPFGISLVIDRLSAVMIAISALVALVTLLYGVAKDNDSKIGRDFHLFIQGLLTGICGAFITADIFNLYVWFEVLLIASFALMALGGGSRRLAGSMTYVALNLFATLIFLLSAGLVYGASGTLNMGELAVIMRSGEAPPGVTPALLLMLLSFAIKAALFPVFGWLPATYHVALTAVSAMFAGLLTKVGVYALIRLVTLLWPEHGLPHQLLLWVACATMLVGVLGAAAQTEVRRILSFHIVSQVGYMILGLALATPLALAGAVFYLIHHIVVKANLFFIGGLAARICGSERLADMGGLYKRMPWLALLFAIPALSLAGIPPLSGFWAKFLLVKASLDAAAWWAAGIALLTGVFTLLSMNKIWNEAFLKPHPGGEEALQTVTGIRAAWLGMSALALLTVLIGLGAGPLIDYAVAAASQLADPQAYLQPFTGAGGI</sequence>
<evidence type="ECO:0000256" key="5">
    <source>
        <dbReference type="ARBA" id="ARBA00022989"/>
    </source>
</evidence>
<organism evidence="9 10">
    <name type="scientific">Ectopseudomonas chengduensis</name>
    <dbReference type="NCBI Taxonomy" id="489632"/>
    <lineage>
        <taxon>Bacteria</taxon>
        <taxon>Pseudomonadati</taxon>
        <taxon>Pseudomonadota</taxon>
        <taxon>Gammaproteobacteria</taxon>
        <taxon>Pseudomonadales</taxon>
        <taxon>Pseudomonadaceae</taxon>
        <taxon>Ectopseudomonas</taxon>
    </lineage>
</organism>
<dbReference type="GO" id="GO:0020037">
    <property type="term" value="F:heme binding"/>
    <property type="evidence" value="ECO:0007669"/>
    <property type="project" value="InterPro"/>
</dbReference>
<feature type="domain" description="NADH:quinone oxidoreductase/Mrp antiporter transmembrane" evidence="8">
    <location>
        <begin position="129"/>
        <end position="418"/>
    </location>
</feature>
<dbReference type="AlphaFoldDB" id="A0A1G6R6N4"/>
<evidence type="ECO:0000313" key="10">
    <source>
        <dbReference type="Proteomes" id="UP000199467"/>
    </source>
</evidence>
<evidence type="ECO:0000256" key="3">
    <source>
        <dbReference type="ARBA" id="ARBA00022475"/>
    </source>
</evidence>
<dbReference type="PANTHER" id="PTHR42703">
    <property type="entry name" value="NADH DEHYDROGENASE"/>
    <property type="match status" value="1"/>
</dbReference>
<keyword evidence="5" id="KW-1133">Transmembrane helix</keyword>
<reference evidence="10" key="1">
    <citation type="submission" date="2016-10" db="EMBL/GenBank/DDBJ databases">
        <authorList>
            <person name="Varghese N."/>
            <person name="Submissions S."/>
        </authorList>
    </citation>
    <scope>NUCLEOTIDE SEQUENCE [LARGE SCALE GENOMIC DNA]</scope>
    <source>
        <strain evidence="10">DSM 26382</strain>
    </source>
</reference>
<dbReference type="PANTHER" id="PTHR42703:SF1">
    <property type="entry name" value="NA(+)_H(+) ANTIPORTER SUBUNIT D1"/>
    <property type="match status" value="1"/>
</dbReference>
<keyword evidence="10" id="KW-1185">Reference proteome</keyword>
<dbReference type="PROSITE" id="PS00191">
    <property type="entry name" value="CYTOCHROME_B5_1"/>
    <property type="match status" value="1"/>
</dbReference>
<accession>A0A1G6R6N4</accession>
<name>A0A1G6R6N4_9GAMM</name>